<evidence type="ECO:0000256" key="7">
    <source>
        <dbReference type="ARBA" id="ARBA00022989"/>
    </source>
</evidence>
<keyword evidence="6 9" id="KW-0812">Transmembrane</keyword>
<dbReference type="STRING" id="1387277.SAMN06295998_11687"/>
<evidence type="ECO:0000256" key="2">
    <source>
        <dbReference type="ARBA" id="ARBA00004953"/>
    </source>
</evidence>
<dbReference type="NCBIfam" id="TIGR00380">
    <property type="entry name" value="cobal_cbiB"/>
    <property type="match status" value="1"/>
</dbReference>
<keyword evidence="7 9" id="KW-1133">Transmembrane helix</keyword>
<evidence type="ECO:0000256" key="1">
    <source>
        <dbReference type="ARBA" id="ARBA00004651"/>
    </source>
</evidence>
<dbReference type="GO" id="GO:0015420">
    <property type="term" value="F:ABC-type vitamin B12 transporter activity"/>
    <property type="evidence" value="ECO:0007669"/>
    <property type="project" value="UniProtKB-UniRule"/>
</dbReference>
<accession>A0A1W2DPK0</accession>
<keyword evidence="4 9" id="KW-1003">Cell membrane</keyword>
<feature type="transmembrane region" description="Helical" evidence="9">
    <location>
        <begin position="49"/>
        <end position="71"/>
    </location>
</feature>
<dbReference type="GO" id="GO:0009236">
    <property type="term" value="P:cobalamin biosynthetic process"/>
    <property type="evidence" value="ECO:0007669"/>
    <property type="project" value="UniProtKB-UniRule"/>
</dbReference>
<feature type="transmembrane region" description="Helical" evidence="9">
    <location>
        <begin position="289"/>
        <end position="306"/>
    </location>
</feature>
<comment type="function">
    <text evidence="9">Converts cobyric acid to cobinamide by the addition of aminopropanol on the F carboxylic group.</text>
</comment>
<evidence type="ECO:0000256" key="8">
    <source>
        <dbReference type="ARBA" id="ARBA00023136"/>
    </source>
</evidence>
<dbReference type="PANTHER" id="PTHR34308">
    <property type="entry name" value="COBALAMIN BIOSYNTHESIS PROTEIN CBIB"/>
    <property type="match status" value="1"/>
</dbReference>
<dbReference type="GO" id="GO:0005886">
    <property type="term" value="C:plasma membrane"/>
    <property type="evidence" value="ECO:0007669"/>
    <property type="project" value="UniProtKB-SubCell"/>
</dbReference>
<comment type="pathway">
    <text evidence="2 9">Cofactor biosynthesis; adenosylcobalamin biosynthesis.</text>
</comment>
<evidence type="ECO:0000256" key="6">
    <source>
        <dbReference type="ARBA" id="ARBA00022692"/>
    </source>
</evidence>
<evidence type="ECO:0000313" key="10">
    <source>
        <dbReference type="EMBL" id="SMC99391.1"/>
    </source>
</evidence>
<dbReference type="Proteomes" id="UP000192330">
    <property type="component" value="Unassembled WGS sequence"/>
</dbReference>
<dbReference type="HAMAP" id="MF_00024">
    <property type="entry name" value="CobD_CbiB"/>
    <property type="match status" value="1"/>
</dbReference>
<name>A0A1W2DPK0_9RHOB</name>
<dbReference type="GO" id="GO:0048472">
    <property type="term" value="F:threonine-phosphate decarboxylase activity"/>
    <property type="evidence" value="ECO:0007669"/>
    <property type="project" value="InterPro"/>
</dbReference>
<dbReference type="InterPro" id="IPR004485">
    <property type="entry name" value="Cobalamin_biosynth_CobD/CbiB"/>
</dbReference>
<dbReference type="UniPathway" id="UPA00148"/>
<evidence type="ECO:0000256" key="9">
    <source>
        <dbReference type="HAMAP-Rule" id="MF_00024"/>
    </source>
</evidence>
<keyword evidence="8 9" id="KW-0472">Membrane</keyword>
<dbReference type="PANTHER" id="PTHR34308:SF1">
    <property type="entry name" value="COBALAMIN BIOSYNTHESIS PROTEIN CBIB"/>
    <property type="match status" value="1"/>
</dbReference>
<evidence type="ECO:0000313" key="11">
    <source>
        <dbReference type="Proteomes" id="UP000192330"/>
    </source>
</evidence>
<evidence type="ECO:0000256" key="3">
    <source>
        <dbReference type="ARBA" id="ARBA00006263"/>
    </source>
</evidence>
<dbReference type="AlphaFoldDB" id="A0A1W2DPK0"/>
<dbReference type="EMBL" id="FWYD01000016">
    <property type="protein sequence ID" value="SMC99391.1"/>
    <property type="molecule type" value="Genomic_DNA"/>
</dbReference>
<sequence length="307" mass="32511">MILTGTLIDVCLGWPTALYTRIGHPVGWIGKVISGCDERLNHGGRNRRMLGGLLTVAVCLAVAVLPALALQMVLPDGVLGLCLGGLLAWPLIALRSMHDHVHAVARPLVAGDLVGARRAVSMIVGRDPAQLDQHGVARAAIESLAENTSDGIVAPVFWGVVAGLPGIVAYKVINTLDSMIGHRSERYEAFGKVAARLDDVANWIPARLTAGIFALAAGRNWRAAMQVVRRDAHAHRSPNAGWPEGAVAGALRIRLSGPRSYGNTTVSEPWLNAGAPDPTATDLMRALHLYRRAMTGMVLALLAIAVS</sequence>
<evidence type="ECO:0000256" key="5">
    <source>
        <dbReference type="ARBA" id="ARBA00022573"/>
    </source>
</evidence>
<keyword evidence="5 9" id="KW-0169">Cobalamin biosynthesis</keyword>
<comment type="caution">
    <text evidence="9">Lacks conserved residue(s) required for the propagation of feature annotation.</text>
</comment>
<proteinExistence type="inferred from homology"/>
<comment type="subcellular location">
    <subcellularLocation>
        <location evidence="1 9">Cell membrane</location>
        <topology evidence="1 9">Multi-pass membrane protein</topology>
    </subcellularLocation>
</comment>
<evidence type="ECO:0000256" key="4">
    <source>
        <dbReference type="ARBA" id="ARBA00022475"/>
    </source>
</evidence>
<dbReference type="Pfam" id="PF03186">
    <property type="entry name" value="CobD_Cbib"/>
    <property type="match status" value="1"/>
</dbReference>
<gene>
    <name evidence="9" type="primary">cobD</name>
    <name evidence="10" type="ORF">SAMN06295998_11687</name>
</gene>
<comment type="similarity">
    <text evidence="3 9">Belongs to the CobD/CbiB family.</text>
</comment>
<organism evidence="10 11">
    <name type="scientific">Primorskyibacter flagellatus</name>
    <dbReference type="NCBI Taxonomy" id="1387277"/>
    <lineage>
        <taxon>Bacteria</taxon>
        <taxon>Pseudomonadati</taxon>
        <taxon>Pseudomonadota</taxon>
        <taxon>Alphaproteobacteria</taxon>
        <taxon>Rhodobacterales</taxon>
        <taxon>Roseobacteraceae</taxon>
        <taxon>Primorskyibacter</taxon>
    </lineage>
</organism>
<reference evidence="10 11" key="1">
    <citation type="submission" date="2017-04" db="EMBL/GenBank/DDBJ databases">
        <authorList>
            <person name="Afonso C.L."/>
            <person name="Miller P.J."/>
            <person name="Scott M.A."/>
            <person name="Spackman E."/>
            <person name="Goraichik I."/>
            <person name="Dimitrov K.M."/>
            <person name="Suarez D.L."/>
            <person name="Swayne D.E."/>
        </authorList>
    </citation>
    <scope>NUCLEOTIDE SEQUENCE [LARGE SCALE GENOMIC DNA]</scope>
    <source>
        <strain evidence="10 11">CGMCC 1.12644</strain>
    </source>
</reference>
<protein>
    <recommendedName>
        <fullName evidence="9">Cobalamin biosynthesis protein CobD</fullName>
    </recommendedName>
</protein>
<keyword evidence="11" id="KW-1185">Reference proteome</keyword>